<organism evidence="2 3">
    <name type="scientific">Rosa chinensis</name>
    <name type="common">China rose</name>
    <dbReference type="NCBI Taxonomy" id="74649"/>
    <lineage>
        <taxon>Eukaryota</taxon>
        <taxon>Viridiplantae</taxon>
        <taxon>Streptophyta</taxon>
        <taxon>Embryophyta</taxon>
        <taxon>Tracheophyta</taxon>
        <taxon>Spermatophyta</taxon>
        <taxon>Magnoliopsida</taxon>
        <taxon>eudicotyledons</taxon>
        <taxon>Gunneridae</taxon>
        <taxon>Pentapetalae</taxon>
        <taxon>rosids</taxon>
        <taxon>fabids</taxon>
        <taxon>Rosales</taxon>
        <taxon>Rosaceae</taxon>
        <taxon>Rosoideae</taxon>
        <taxon>Rosoideae incertae sedis</taxon>
        <taxon>Rosa</taxon>
    </lineage>
</organism>
<evidence type="ECO:0000313" key="2">
    <source>
        <dbReference type="EMBL" id="PRQ16006.1"/>
    </source>
</evidence>
<proteinExistence type="predicted"/>
<dbReference type="STRING" id="74649.A0A2P6P251"/>
<dbReference type="Gramene" id="PRQ16006">
    <property type="protein sequence ID" value="PRQ16006"/>
    <property type="gene ID" value="RchiOBHm_Chr7g0179551"/>
</dbReference>
<comment type="caution">
    <text evidence="2">The sequence shown here is derived from an EMBL/GenBank/DDBJ whole genome shotgun (WGS) entry which is preliminary data.</text>
</comment>
<feature type="compositionally biased region" description="Basic and acidic residues" evidence="1">
    <location>
        <begin position="68"/>
        <end position="84"/>
    </location>
</feature>
<feature type="compositionally biased region" description="Basic and acidic residues" evidence="1">
    <location>
        <begin position="156"/>
        <end position="168"/>
    </location>
</feature>
<dbReference type="OrthoDB" id="747498at2759"/>
<evidence type="ECO:0000256" key="1">
    <source>
        <dbReference type="SAM" id="MobiDB-lite"/>
    </source>
</evidence>
<reference evidence="2 3" key="1">
    <citation type="journal article" date="2018" name="Nat. Genet.">
        <title>The Rosa genome provides new insights in the design of modern roses.</title>
        <authorList>
            <person name="Bendahmane M."/>
        </authorList>
    </citation>
    <scope>NUCLEOTIDE SEQUENCE [LARGE SCALE GENOMIC DNA]</scope>
    <source>
        <strain evidence="3">cv. Old Blush</strain>
    </source>
</reference>
<name>A0A2P6P251_ROSCH</name>
<dbReference type="EMBL" id="PDCK01000045">
    <property type="protein sequence ID" value="PRQ16006.1"/>
    <property type="molecule type" value="Genomic_DNA"/>
</dbReference>
<evidence type="ECO:0008006" key="4">
    <source>
        <dbReference type="Google" id="ProtNLM"/>
    </source>
</evidence>
<feature type="compositionally biased region" description="Polar residues" evidence="1">
    <location>
        <begin position="206"/>
        <end position="218"/>
    </location>
</feature>
<accession>A0A2P6P251</accession>
<dbReference type="InterPro" id="IPR025322">
    <property type="entry name" value="PADRE_dom"/>
</dbReference>
<feature type="compositionally biased region" description="Low complexity" evidence="1">
    <location>
        <begin position="184"/>
        <end position="205"/>
    </location>
</feature>
<feature type="region of interest" description="Disordered" evidence="1">
    <location>
        <begin position="54"/>
        <end position="90"/>
    </location>
</feature>
<keyword evidence="3" id="KW-1185">Reference proteome</keyword>
<gene>
    <name evidence="2" type="ORF">RchiOBHm_Chr7g0179551</name>
</gene>
<feature type="region of interest" description="Disordered" evidence="1">
    <location>
        <begin position="149"/>
        <end position="218"/>
    </location>
</feature>
<dbReference type="OMA" id="MLGQVYR"/>
<protein>
    <recommendedName>
        <fullName evidence="4">DUF4228 domain protein</fullName>
    </recommendedName>
</protein>
<dbReference type="Proteomes" id="UP000238479">
    <property type="component" value="Chromosome 7"/>
</dbReference>
<sequence length="218" mass="23647">MGNCQAIDAATLVIQHPNGKVEKFYGAVSASEVMKMNPGHYVALLISTTLCPSSNPKSKTNGPDNNAGDDHDHKNSDMTNEKKTSSSTGSVRITRIKLLRPTDTLVLGQVYRLITTQEVMKGLWAKKQAKGKRSNQFEPLTAARLQRETVAAAASRRSEAASELDKDNNQVMTKTDRHHHRPRTSTSSSGSTSSSQSAATARPRTWQPSLQSISEAAS</sequence>
<dbReference type="PANTHER" id="PTHR33413:SF33">
    <property type="entry name" value="MEDIATOR OF RNA POLYMERASE II TRANSCRIPTION SUBUNIT 29"/>
    <property type="match status" value="1"/>
</dbReference>
<evidence type="ECO:0000313" key="3">
    <source>
        <dbReference type="Proteomes" id="UP000238479"/>
    </source>
</evidence>
<feature type="compositionally biased region" description="Polar residues" evidence="1">
    <location>
        <begin position="54"/>
        <end position="64"/>
    </location>
</feature>
<dbReference type="PANTHER" id="PTHR33413">
    <property type="entry name" value="EXPRESSED PROTEIN"/>
    <property type="match status" value="1"/>
</dbReference>
<dbReference type="AlphaFoldDB" id="A0A2P6P251"/>
<dbReference type="Pfam" id="PF14009">
    <property type="entry name" value="PADRE"/>
    <property type="match status" value="1"/>
</dbReference>